<name>A0ABX1CQD1_9SPHN</name>
<proteinExistence type="predicted"/>
<gene>
    <name evidence="1" type="ORF">HBH26_16380</name>
</gene>
<evidence type="ECO:0000313" key="2">
    <source>
        <dbReference type="Proteomes" id="UP000732399"/>
    </source>
</evidence>
<protein>
    <submittedName>
        <fullName evidence="1">Uncharacterized protein</fullName>
    </submittedName>
</protein>
<evidence type="ECO:0000313" key="1">
    <source>
        <dbReference type="EMBL" id="NJR80160.1"/>
    </source>
</evidence>
<dbReference type="EMBL" id="JAAVJH010000013">
    <property type="protein sequence ID" value="NJR80160.1"/>
    <property type="molecule type" value="Genomic_DNA"/>
</dbReference>
<keyword evidence="2" id="KW-1185">Reference proteome</keyword>
<reference evidence="1 2" key="1">
    <citation type="submission" date="2020-03" db="EMBL/GenBank/DDBJ databases">
        <authorList>
            <person name="Wang L."/>
            <person name="He N."/>
            <person name="Li Y."/>
            <person name="Fang Y."/>
            <person name="Zhang F."/>
        </authorList>
    </citation>
    <scope>NUCLEOTIDE SEQUENCE [LARGE SCALE GENOMIC DNA]</scope>
    <source>
        <strain evidence="1 2">36D10-4-7</strain>
    </source>
</reference>
<organism evidence="1 2">
    <name type="scientific">Sphingomonas corticis</name>
    <dbReference type="NCBI Taxonomy" id="2722791"/>
    <lineage>
        <taxon>Bacteria</taxon>
        <taxon>Pseudomonadati</taxon>
        <taxon>Pseudomonadota</taxon>
        <taxon>Alphaproteobacteria</taxon>
        <taxon>Sphingomonadales</taxon>
        <taxon>Sphingomonadaceae</taxon>
        <taxon>Sphingomonas</taxon>
    </lineage>
</organism>
<dbReference type="Proteomes" id="UP000732399">
    <property type="component" value="Unassembled WGS sequence"/>
</dbReference>
<comment type="caution">
    <text evidence="1">The sequence shown here is derived from an EMBL/GenBank/DDBJ whole genome shotgun (WGS) entry which is preliminary data.</text>
</comment>
<sequence length="100" mass="10820">MSAVLRFERALLRAATLAGADIRIERHASEAWHSATFAGGRHRVEASGRSDVRLDEWLARLGDEAIEVPGHVVADLTVATCERAAGVTRFRLEGVTVARG</sequence>
<dbReference type="RefSeq" id="WP_168135714.1">
    <property type="nucleotide sequence ID" value="NZ_JAAVJH010000013.1"/>
</dbReference>
<accession>A0ABX1CQD1</accession>